<evidence type="ECO:0008006" key="3">
    <source>
        <dbReference type="Google" id="ProtNLM"/>
    </source>
</evidence>
<keyword evidence="2" id="KW-1185">Reference proteome</keyword>
<sequence>MKNKQKLKAGVAKVNVTPVLGTVMNGDFVNHYAQRKHSDLFAKALVLSNKETTIAFAVVDICMMDKDFVDQVKKDINDSLGISKEHIIISSTHTHGAPSIAGLLLASLDVVYRNKLAKNIVEAVRLAKENLKDAKFAYGSVDAPEHLLCRRYLMQDDYTAINPVTGLADKIKTNPGGAEDKIIKSIAPVDPELSFIAVKSIDDEWISLLANYSLHYVGDWPDGTITSDYFGEFSKAIQEGLNANEEFLGIMTNGTSGDVNIWDFNNPGRYPKEFHKKSEFIGKDLAHKIVEMASQLEWNTSPSLFGEYKDVIVKTRKPSKEELPLFEEVLEQANYETILSLNDETRKQIYAREQLLLSEYPDEIAFPIQVLKIGDCTIGALGGEFFSETGLNLKKEAGSNPYFTITIANGYVGYVPPKHEIANGGYETWRCRTSFLAEDAEELISNQLKALIN</sequence>
<dbReference type="RefSeq" id="WP_379663662.1">
    <property type="nucleotide sequence ID" value="NZ_JBHUDG010000045.1"/>
</dbReference>
<evidence type="ECO:0000313" key="2">
    <source>
        <dbReference type="Proteomes" id="UP001597118"/>
    </source>
</evidence>
<proteinExistence type="predicted"/>
<accession>A0ABW4IGR6</accession>
<protein>
    <recommendedName>
        <fullName evidence="3">Neutral/alkaline non-lysosomal ceramidase, N-terminal</fullName>
    </recommendedName>
</protein>
<comment type="caution">
    <text evidence="1">The sequence shown here is derived from an EMBL/GenBank/DDBJ whole genome shotgun (WGS) entry which is preliminary data.</text>
</comment>
<organism evidence="1 2">
    <name type="scientific">Pseudopedobacter beijingensis</name>
    <dbReference type="NCBI Taxonomy" id="1207056"/>
    <lineage>
        <taxon>Bacteria</taxon>
        <taxon>Pseudomonadati</taxon>
        <taxon>Bacteroidota</taxon>
        <taxon>Sphingobacteriia</taxon>
        <taxon>Sphingobacteriales</taxon>
        <taxon>Sphingobacteriaceae</taxon>
        <taxon>Pseudopedobacter</taxon>
    </lineage>
</organism>
<reference evidence="2" key="1">
    <citation type="journal article" date="2019" name="Int. J. Syst. Evol. Microbiol.">
        <title>The Global Catalogue of Microorganisms (GCM) 10K type strain sequencing project: providing services to taxonomists for standard genome sequencing and annotation.</title>
        <authorList>
            <consortium name="The Broad Institute Genomics Platform"/>
            <consortium name="The Broad Institute Genome Sequencing Center for Infectious Disease"/>
            <person name="Wu L."/>
            <person name="Ma J."/>
        </authorList>
    </citation>
    <scope>NUCLEOTIDE SEQUENCE [LARGE SCALE GENOMIC DNA]</scope>
    <source>
        <strain evidence="2">CCUG 53762</strain>
    </source>
</reference>
<gene>
    <name evidence="1" type="ORF">ACFSAH_15560</name>
</gene>
<evidence type="ECO:0000313" key="1">
    <source>
        <dbReference type="EMBL" id="MFD1631293.1"/>
    </source>
</evidence>
<name>A0ABW4IGR6_9SPHI</name>
<dbReference type="EMBL" id="JBHUDG010000045">
    <property type="protein sequence ID" value="MFD1631293.1"/>
    <property type="molecule type" value="Genomic_DNA"/>
</dbReference>
<dbReference type="Proteomes" id="UP001597118">
    <property type="component" value="Unassembled WGS sequence"/>
</dbReference>